<reference evidence="1 2" key="1">
    <citation type="submission" date="2020-06" db="EMBL/GenBank/DDBJ databases">
        <authorList>
            <person name="Grouzdev D.S."/>
        </authorList>
    </citation>
    <scope>NUCLEOTIDE SEQUENCE [LARGE SCALE GENOMIC DNA]</scope>
    <source>
        <strain evidence="1 2">HO-A22</strain>
    </source>
</reference>
<dbReference type="Proteomes" id="UP000520198">
    <property type="component" value="Unassembled WGS sequence"/>
</dbReference>
<proteinExistence type="predicted"/>
<organism evidence="1 2">
    <name type="scientific">Ensifer oleiphilus</name>
    <dbReference type="NCBI Taxonomy" id="2742698"/>
    <lineage>
        <taxon>Bacteria</taxon>
        <taxon>Pseudomonadati</taxon>
        <taxon>Pseudomonadota</taxon>
        <taxon>Alphaproteobacteria</taxon>
        <taxon>Hyphomicrobiales</taxon>
        <taxon>Rhizobiaceae</taxon>
        <taxon>Sinorhizobium/Ensifer group</taxon>
        <taxon>Ensifer</taxon>
    </lineage>
</organism>
<dbReference type="RefSeq" id="WP_176354568.1">
    <property type="nucleotide sequence ID" value="NZ_JABWDU010000005.1"/>
</dbReference>
<evidence type="ECO:0000313" key="1">
    <source>
        <dbReference type="EMBL" id="NVD41109.1"/>
    </source>
</evidence>
<protein>
    <submittedName>
        <fullName evidence="1">Uncharacterized protein</fullName>
    </submittedName>
</protein>
<keyword evidence="2" id="KW-1185">Reference proteome</keyword>
<accession>A0A7Y6Q8R7</accession>
<dbReference type="AlphaFoldDB" id="A0A7Y6Q8R7"/>
<name>A0A7Y6Q8R7_9HYPH</name>
<gene>
    <name evidence="1" type="ORF">HT585_19730</name>
</gene>
<dbReference type="EMBL" id="JABWDU010000005">
    <property type="protein sequence ID" value="NVD41109.1"/>
    <property type="molecule type" value="Genomic_DNA"/>
</dbReference>
<evidence type="ECO:0000313" key="2">
    <source>
        <dbReference type="Proteomes" id="UP000520198"/>
    </source>
</evidence>
<comment type="caution">
    <text evidence="1">The sequence shown here is derived from an EMBL/GenBank/DDBJ whole genome shotgun (WGS) entry which is preliminary data.</text>
</comment>
<sequence>MVFAILLAQMRVAGLACARPALIALKREDAAGIPFGDIRGVARRLLAGGFL</sequence>